<evidence type="ECO:0000313" key="1">
    <source>
        <dbReference type="EMBL" id="GAV02730.1"/>
    </source>
</evidence>
<gene>
    <name evidence="1" type="primary">RvY_13259-1</name>
    <name evidence="1" type="synonym">RvY_13259.1</name>
    <name evidence="1" type="ORF">RvY_13259</name>
</gene>
<dbReference type="EMBL" id="BDGG01000008">
    <property type="protein sequence ID" value="GAV02730.1"/>
    <property type="molecule type" value="Genomic_DNA"/>
</dbReference>
<dbReference type="OrthoDB" id="8300278at2759"/>
<dbReference type="AlphaFoldDB" id="A0A1D1VM88"/>
<protein>
    <submittedName>
        <fullName evidence="1">Uncharacterized protein</fullName>
    </submittedName>
</protein>
<dbReference type="Gene3D" id="3.30.365.10">
    <property type="entry name" value="Aldehyde oxidase/xanthine dehydrogenase, molybdopterin binding domain"/>
    <property type="match status" value="1"/>
</dbReference>
<keyword evidence="2" id="KW-1185">Reference proteome</keyword>
<organism evidence="1 2">
    <name type="scientific">Ramazzottius varieornatus</name>
    <name type="common">Water bear</name>
    <name type="synonym">Tardigrade</name>
    <dbReference type="NCBI Taxonomy" id="947166"/>
    <lineage>
        <taxon>Eukaryota</taxon>
        <taxon>Metazoa</taxon>
        <taxon>Ecdysozoa</taxon>
        <taxon>Tardigrada</taxon>
        <taxon>Eutardigrada</taxon>
        <taxon>Parachela</taxon>
        <taxon>Hypsibioidea</taxon>
        <taxon>Ramazzottiidae</taxon>
        <taxon>Ramazzottius</taxon>
    </lineage>
</organism>
<name>A0A1D1VM88_RAMVA</name>
<reference evidence="1 2" key="1">
    <citation type="journal article" date="2016" name="Nat. Commun.">
        <title>Extremotolerant tardigrade genome and improved radiotolerance of human cultured cells by tardigrade-unique protein.</title>
        <authorList>
            <person name="Hashimoto T."/>
            <person name="Horikawa D.D."/>
            <person name="Saito Y."/>
            <person name="Kuwahara H."/>
            <person name="Kozuka-Hata H."/>
            <person name="Shin-I T."/>
            <person name="Minakuchi Y."/>
            <person name="Ohishi K."/>
            <person name="Motoyama A."/>
            <person name="Aizu T."/>
            <person name="Enomoto A."/>
            <person name="Kondo K."/>
            <person name="Tanaka S."/>
            <person name="Hara Y."/>
            <person name="Koshikawa S."/>
            <person name="Sagara H."/>
            <person name="Miura T."/>
            <person name="Yokobori S."/>
            <person name="Miyagawa K."/>
            <person name="Suzuki Y."/>
            <person name="Kubo T."/>
            <person name="Oyama M."/>
            <person name="Kohara Y."/>
            <person name="Fujiyama A."/>
            <person name="Arakawa K."/>
            <person name="Katayama T."/>
            <person name="Toyoda A."/>
            <person name="Kunieda T."/>
        </authorList>
    </citation>
    <scope>NUCLEOTIDE SEQUENCE [LARGE SCALE GENOMIC DNA]</scope>
    <source>
        <strain evidence="1 2">YOKOZUNA-1</strain>
    </source>
</reference>
<dbReference type="Proteomes" id="UP000186922">
    <property type="component" value="Unassembled WGS sequence"/>
</dbReference>
<sequence>MQEPPLCCSASVVFALRQAIQIGRNDAGMKDWFANDVPMTVERV</sequence>
<proteinExistence type="predicted"/>
<comment type="caution">
    <text evidence="1">The sequence shown here is derived from an EMBL/GenBank/DDBJ whole genome shotgun (WGS) entry which is preliminary data.</text>
</comment>
<evidence type="ECO:0000313" key="2">
    <source>
        <dbReference type="Proteomes" id="UP000186922"/>
    </source>
</evidence>
<accession>A0A1D1VM88</accession>